<evidence type="ECO:0000313" key="1">
    <source>
        <dbReference type="EMBL" id="ERK52138.1"/>
    </source>
</evidence>
<reference evidence="1 2" key="1">
    <citation type="submission" date="2013-06" db="EMBL/GenBank/DDBJ databases">
        <authorList>
            <person name="Weinstock G."/>
            <person name="Sodergren E."/>
            <person name="Lobos E.A."/>
            <person name="Fulton L."/>
            <person name="Fulton R."/>
            <person name="Courtney L."/>
            <person name="Fronick C."/>
            <person name="O'Laughlin M."/>
            <person name="Godfrey J."/>
            <person name="Wilson R.M."/>
            <person name="Miner T."/>
            <person name="Farmer C."/>
            <person name="Delehaunty K."/>
            <person name="Cordes M."/>
            <person name="Minx P."/>
            <person name="Tomlinson C."/>
            <person name="Chen J."/>
            <person name="Wollam A."/>
            <person name="Pepin K.H."/>
            <person name="Bhonagiri V."/>
            <person name="Zhang X."/>
            <person name="Warren W."/>
            <person name="Mitreva M."/>
            <person name="Mardis E.R."/>
            <person name="Wilson R.K."/>
        </authorList>
    </citation>
    <scope>NUCLEOTIDE SEQUENCE [LARGE SCALE GENOMIC DNA]</scope>
    <source>
        <strain evidence="1 2">F0279</strain>
    </source>
</reference>
<dbReference type="PATRIC" id="fig|888055.3.peg.873"/>
<dbReference type="AlphaFoldDB" id="U2REZ9"/>
<dbReference type="EMBL" id="AWVM01000047">
    <property type="protein sequence ID" value="ERK52138.1"/>
    <property type="molecule type" value="Genomic_DNA"/>
</dbReference>
<dbReference type="Proteomes" id="UP000016626">
    <property type="component" value="Unassembled WGS sequence"/>
</dbReference>
<accession>U2REZ9</accession>
<comment type="caution">
    <text evidence="1">The sequence shown here is derived from an EMBL/GenBank/DDBJ whole genome shotgun (WGS) entry which is preliminary data.</text>
</comment>
<dbReference type="HOGENOM" id="CLU_3272253_0_0_0"/>
<gene>
    <name evidence="1" type="ORF">HMPREF9015_00914</name>
</gene>
<sequence length="41" mass="5129">MEYEKDYKKRILNFYDKNIISIRHKLWYAVTSVLFDKLAQF</sequence>
<proteinExistence type="predicted"/>
<organism evidence="1 2">
    <name type="scientific">Leptotrichia wadei (strain F0279)</name>
    <dbReference type="NCBI Taxonomy" id="888055"/>
    <lineage>
        <taxon>Bacteria</taxon>
        <taxon>Fusobacteriati</taxon>
        <taxon>Fusobacteriota</taxon>
        <taxon>Fusobacteriia</taxon>
        <taxon>Fusobacteriales</taxon>
        <taxon>Leptotrichiaceae</taxon>
        <taxon>Leptotrichia</taxon>
    </lineage>
</organism>
<protein>
    <submittedName>
        <fullName evidence="1">Uncharacterized protein</fullName>
    </submittedName>
</protein>
<evidence type="ECO:0000313" key="2">
    <source>
        <dbReference type="Proteomes" id="UP000016626"/>
    </source>
</evidence>
<name>U2REZ9_LEPWF</name>